<keyword evidence="1" id="KW-0732">Signal</keyword>
<evidence type="ECO:0000313" key="3">
    <source>
        <dbReference type="Proteomes" id="UP001354989"/>
    </source>
</evidence>
<protein>
    <recommendedName>
        <fullName evidence="4">Gliding motility protein GldN</fullName>
    </recommendedName>
</protein>
<dbReference type="Proteomes" id="UP001354989">
    <property type="component" value="Chromosome"/>
</dbReference>
<gene>
    <name evidence="2" type="ORF">PEPS_06400</name>
</gene>
<name>A0ABN6L5E3_9BACT</name>
<evidence type="ECO:0000313" key="2">
    <source>
        <dbReference type="EMBL" id="BDC98359.1"/>
    </source>
</evidence>
<organism evidence="2 3">
    <name type="scientific">Persicobacter psychrovividus</name>
    <dbReference type="NCBI Taxonomy" id="387638"/>
    <lineage>
        <taxon>Bacteria</taxon>
        <taxon>Pseudomonadati</taxon>
        <taxon>Bacteroidota</taxon>
        <taxon>Cytophagia</taxon>
        <taxon>Cytophagales</taxon>
        <taxon>Persicobacteraceae</taxon>
        <taxon>Persicobacter</taxon>
    </lineage>
</organism>
<feature type="signal peptide" evidence="1">
    <location>
        <begin position="1"/>
        <end position="22"/>
    </location>
</feature>
<sequence>MLSLKRLMLLLLCACSNLLAHAQIGDYLNAEDFYARTKQVNQFIRRFNGEETLRGQRLLPTDRNYHGDRLRKRFLPQLIDQQNKQVADQLQAFGERVLDANDPQFLDFYNPNWFAEVRTMVDYQGKQMPMTFFLTLEEVNGGWKWVIDRINFAPYDKLFNMNHAPKKFLNPMSHELYFMPLEKAMNHPENLEDYIQKGYQPNTLTVFLADMKRGLLKFERVSQVNLHFFQVKGWYFQVSEINRAGKNAGWLMTNLVQADQPTKEKLKAYIQEQE</sequence>
<proteinExistence type="predicted"/>
<evidence type="ECO:0008006" key="4">
    <source>
        <dbReference type="Google" id="ProtNLM"/>
    </source>
</evidence>
<keyword evidence="3" id="KW-1185">Reference proteome</keyword>
<evidence type="ECO:0000256" key="1">
    <source>
        <dbReference type="SAM" id="SignalP"/>
    </source>
</evidence>
<dbReference type="RefSeq" id="WP_332921126.1">
    <property type="nucleotide sequence ID" value="NZ_AP025292.1"/>
</dbReference>
<reference evidence="2 3" key="1">
    <citation type="submission" date="2021-12" db="EMBL/GenBank/DDBJ databases">
        <title>Genome sequencing of bacteria with rrn-lacking chromosome and rrn-plasmid.</title>
        <authorList>
            <person name="Anda M."/>
            <person name="Iwasaki W."/>
        </authorList>
    </citation>
    <scope>NUCLEOTIDE SEQUENCE [LARGE SCALE GENOMIC DNA]</scope>
    <source>
        <strain evidence="2 3">NBRC 101262</strain>
    </source>
</reference>
<accession>A0ABN6L5E3</accession>
<feature type="chain" id="PRO_5047477415" description="Gliding motility protein GldN" evidence="1">
    <location>
        <begin position="23"/>
        <end position="274"/>
    </location>
</feature>
<dbReference type="EMBL" id="AP025292">
    <property type="protein sequence ID" value="BDC98359.1"/>
    <property type="molecule type" value="Genomic_DNA"/>
</dbReference>